<accession>A0A328AIZ6</accession>
<organism evidence="1 2">
    <name type="scientific">Phenylobacterium soli</name>
    <dbReference type="NCBI Taxonomy" id="2170551"/>
    <lineage>
        <taxon>Bacteria</taxon>
        <taxon>Pseudomonadati</taxon>
        <taxon>Pseudomonadota</taxon>
        <taxon>Alphaproteobacteria</taxon>
        <taxon>Caulobacterales</taxon>
        <taxon>Caulobacteraceae</taxon>
        <taxon>Phenylobacterium</taxon>
    </lineage>
</organism>
<sequence length="120" mass="13436">MGAPNPDRVSLRARYGQGRTVAEMARAGWEVISCCERCGLMMRVDLKLIAFVRGPNVSLWNRKARCRRLLCHGVVTFHAKAPGMPGHEPLTIDPRVRDDRPSWVERRLAGRRGAGQSEAD</sequence>
<reference evidence="2" key="1">
    <citation type="submission" date="2018-05" db="EMBL/GenBank/DDBJ databases">
        <authorList>
            <person name="Li X."/>
        </authorList>
    </citation>
    <scope>NUCLEOTIDE SEQUENCE [LARGE SCALE GENOMIC DNA]</scope>
    <source>
        <strain evidence="2">LX32</strain>
    </source>
</reference>
<gene>
    <name evidence="1" type="ORF">DJ017_10425</name>
</gene>
<evidence type="ECO:0000313" key="2">
    <source>
        <dbReference type="Proteomes" id="UP000249254"/>
    </source>
</evidence>
<dbReference type="OrthoDB" id="7206902at2"/>
<comment type="caution">
    <text evidence="1">The sequence shown here is derived from an EMBL/GenBank/DDBJ whole genome shotgun (WGS) entry which is preliminary data.</text>
</comment>
<dbReference type="Proteomes" id="UP000249254">
    <property type="component" value="Unassembled WGS sequence"/>
</dbReference>
<dbReference type="RefSeq" id="WP_111528663.1">
    <property type="nucleotide sequence ID" value="NZ_JBHRSG010000004.1"/>
</dbReference>
<proteinExistence type="predicted"/>
<dbReference type="AlphaFoldDB" id="A0A328AIZ6"/>
<name>A0A328AIZ6_9CAUL</name>
<evidence type="ECO:0000313" key="1">
    <source>
        <dbReference type="EMBL" id="RAK54913.1"/>
    </source>
</evidence>
<protein>
    <submittedName>
        <fullName evidence="1">Uncharacterized protein</fullName>
    </submittedName>
</protein>
<keyword evidence="2" id="KW-1185">Reference proteome</keyword>
<dbReference type="EMBL" id="QFYQ01000001">
    <property type="protein sequence ID" value="RAK54913.1"/>
    <property type="molecule type" value="Genomic_DNA"/>
</dbReference>